<feature type="region of interest" description="Disordered" evidence="3">
    <location>
        <begin position="1"/>
        <end position="78"/>
    </location>
</feature>
<reference evidence="5" key="1">
    <citation type="submission" date="2021-02" db="EMBL/GenBank/DDBJ databases">
        <authorList>
            <person name="Palmer J.M."/>
        </authorList>
    </citation>
    <scope>NUCLEOTIDE SEQUENCE</scope>
    <source>
        <strain evidence="5">SCRP23</strain>
    </source>
</reference>
<dbReference type="OrthoDB" id="166811at2759"/>
<dbReference type="InterPro" id="IPR032308">
    <property type="entry name" value="TDBD"/>
</dbReference>
<feature type="compositionally biased region" description="Low complexity" evidence="3">
    <location>
        <begin position="115"/>
        <end position="127"/>
    </location>
</feature>
<keyword evidence="6" id="KW-1185">Reference proteome</keyword>
<feature type="region of interest" description="Disordered" evidence="3">
    <location>
        <begin position="108"/>
        <end position="134"/>
    </location>
</feature>
<comment type="subcellular location">
    <subcellularLocation>
        <location evidence="1">Nucleus</location>
    </subcellularLocation>
</comment>
<feature type="region of interest" description="Disordered" evidence="3">
    <location>
        <begin position="385"/>
        <end position="538"/>
    </location>
</feature>
<evidence type="ECO:0000256" key="3">
    <source>
        <dbReference type="SAM" id="MobiDB-lite"/>
    </source>
</evidence>
<evidence type="ECO:0000256" key="2">
    <source>
        <dbReference type="ARBA" id="ARBA00023242"/>
    </source>
</evidence>
<dbReference type="EMBL" id="JAGDFL010000164">
    <property type="protein sequence ID" value="KAG7396294.1"/>
    <property type="molecule type" value="Genomic_DNA"/>
</dbReference>
<dbReference type="GO" id="GO:0005634">
    <property type="term" value="C:nucleus"/>
    <property type="evidence" value="ECO:0007669"/>
    <property type="project" value="UniProtKB-SubCell"/>
</dbReference>
<feature type="compositionally biased region" description="Basic residues" evidence="3">
    <location>
        <begin position="246"/>
        <end position="255"/>
    </location>
</feature>
<gene>
    <name evidence="5" type="ORF">PHYBOEH_002519</name>
</gene>
<name>A0A8T1WUD4_9STRA</name>
<accession>A0A8T1WUD4</accession>
<feature type="compositionally biased region" description="Low complexity" evidence="3">
    <location>
        <begin position="58"/>
        <end position="78"/>
    </location>
</feature>
<evidence type="ECO:0000313" key="5">
    <source>
        <dbReference type="EMBL" id="KAG7396294.1"/>
    </source>
</evidence>
<keyword evidence="2" id="KW-0539">Nucleus</keyword>
<evidence type="ECO:0000259" key="4">
    <source>
        <dbReference type="Pfam" id="PF16135"/>
    </source>
</evidence>
<protein>
    <recommendedName>
        <fullName evidence="4">Tify domain-containing protein</fullName>
    </recommendedName>
</protein>
<feature type="compositionally biased region" description="Low complexity" evidence="3">
    <location>
        <begin position="393"/>
        <end position="409"/>
    </location>
</feature>
<dbReference type="AlphaFoldDB" id="A0A8T1WUD4"/>
<dbReference type="CDD" id="cd15489">
    <property type="entry name" value="PHD_SF"/>
    <property type="match status" value="1"/>
</dbReference>
<feature type="compositionally biased region" description="Low complexity" evidence="3">
    <location>
        <begin position="227"/>
        <end position="242"/>
    </location>
</feature>
<feature type="compositionally biased region" description="Polar residues" evidence="3">
    <location>
        <begin position="476"/>
        <end position="517"/>
    </location>
</feature>
<feature type="compositionally biased region" description="Polar residues" evidence="3">
    <location>
        <begin position="420"/>
        <end position="440"/>
    </location>
</feature>
<feature type="domain" description="Tify" evidence="4">
    <location>
        <begin position="803"/>
        <end position="826"/>
    </location>
</feature>
<organism evidence="5 6">
    <name type="scientific">Phytophthora boehmeriae</name>
    <dbReference type="NCBI Taxonomy" id="109152"/>
    <lineage>
        <taxon>Eukaryota</taxon>
        <taxon>Sar</taxon>
        <taxon>Stramenopiles</taxon>
        <taxon>Oomycota</taxon>
        <taxon>Peronosporomycetes</taxon>
        <taxon>Peronosporales</taxon>
        <taxon>Peronosporaceae</taxon>
        <taxon>Phytophthora</taxon>
    </lineage>
</organism>
<evidence type="ECO:0000256" key="1">
    <source>
        <dbReference type="ARBA" id="ARBA00004123"/>
    </source>
</evidence>
<feature type="region of interest" description="Disordered" evidence="3">
    <location>
        <begin position="161"/>
        <end position="255"/>
    </location>
</feature>
<dbReference type="Proteomes" id="UP000693981">
    <property type="component" value="Unassembled WGS sequence"/>
</dbReference>
<comment type="caution">
    <text evidence="5">The sequence shown here is derived from an EMBL/GenBank/DDBJ whole genome shotgun (WGS) entry which is preliminary data.</text>
</comment>
<feature type="compositionally biased region" description="Low complexity" evidence="3">
    <location>
        <begin position="176"/>
        <end position="197"/>
    </location>
</feature>
<dbReference type="Pfam" id="PF16135">
    <property type="entry name" value="TDBD"/>
    <property type="match status" value="1"/>
</dbReference>
<evidence type="ECO:0000313" key="6">
    <source>
        <dbReference type="Proteomes" id="UP000693981"/>
    </source>
</evidence>
<proteinExistence type="predicted"/>
<sequence>MMTTTGGSSFAEATEPDPSGQPTSTLPTALLEPATDSRTTQRQQQKQHEEHETSVDTGSSLQSPSNGGSSNSVAVVGSSSSQYRNQLVDESVDNVQTVVWAKTADQEEITQQAPTDQDQSTQTLTSTRPPRVAATATKSMLARLAREEEASMSSLIASALVNGEKEPEQHLRKRPTTTATPAAKKSRVTASASSRRAPQYTLEIASSGHQTSRGKKRRQAPVFEPSPIITDLPPLPFTTTTPEGKNKHKTKAKHKTNYAEQIDDGGGRPCDYCNKVANLCALMHCTACRRVYHAQCLLHAFKEYVDRAKPIEDQIELLKLEAPGRRGTIFRCLSCKAAFMDFYETGGYLWDCSCPTCREPEKVVYYRQRKLVDMMNEMEMERQIRREKKGGKKPNVPVKTPASEPSRSNARSRRARSSSHEPNTLFHSASQERQQVQTNAEKMDDVANPDCLSKGATHLKEEDQAGSLDVDGGSKCTDQTENTAMQQLQKPEPQPSDQTSSLGCLSVSKNTELQQMKANPGQPPTPLVQANGIPQQTQEEQATLQRELVNELEQRDLTEDDIIASVRMREEANGHWLFPVMCSRTASLRESGIMKTGMFIWDPKKYGVIRCDCCEKVFSCGDFVHHTDSNLVKNPRSSDEDPTSFIFVQHRDGEQYTLLDKFRPAWRAYHSRQKAKRAIITTRTGHLMKQEAVFAAAPSSPTMTMELEKDANALPKAMTRLQELALFKRPKIWSEKAVVHSGSSDTSSMEFVARVVCLPSKYVLNMKDGSLADRVARSSMLDGNDVFPRKVGWLGFNRSLKTSRYVSCACCDKFFRFDEFVVHAGIPLSGGTKSRQFLYVVEREDVSALVPYNTFVNDLATASTSQTLQPLLNQLQLQSTSPRSG</sequence>